<keyword evidence="6" id="KW-1185">Reference proteome</keyword>
<dbReference type="InterPro" id="IPR001680">
    <property type="entry name" value="WD40_rpt"/>
</dbReference>
<dbReference type="Gene3D" id="2.130.10.10">
    <property type="entry name" value="YVTN repeat-like/Quinoprotein amine dehydrogenase"/>
    <property type="match status" value="1"/>
</dbReference>
<feature type="repeat" description="WD" evidence="3">
    <location>
        <begin position="232"/>
        <end position="273"/>
    </location>
</feature>
<evidence type="ECO:0000256" key="2">
    <source>
        <dbReference type="ARBA" id="ARBA00022737"/>
    </source>
</evidence>
<dbReference type="Proteomes" id="UP001516464">
    <property type="component" value="Unassembled WGS sequence"/>
</dbReference>
<dbReference type="PANTHER" id="PTHR22847">
    <property type="entry name" value="WD40 REPEAT PROTEIN"/>
    <property type="match status" value="1"/>
</dbReference>
<gene>
    <name evidence="5" type="ORF">TCON_0266</name>
</gene>
<evidence type="ECO:0000256" key="4">
    <source>
        <dbReference type="SAM" id="MobiDB-lite"/>
    </source>
</evidence>
<name>A0ABQ7I2F0_9MICR</name>
<protein>
    <recommendedName>
        <fullName evidence="7">LisH domain-containing protein</fullName>
    </recommendedName>
</protein>
<dbReference type="SMART" id="SM00320">
    <property type="entry name" value="WD40"/>
    <property type="match status" value="3"/>
</dbReference>
<evidence type="ECO:0000256" key="1">
    <source>
        <dbReference type="ARBA" id="ARBA00022574"/>
    </source>
</evidence>
<dbReference type="EMBL" id="SBIQ01000009">
    <property type="protein sequence ID" value="KAF7684546.1"/>
    <property type="molecule type" value="Genomic_DNA"/>
</dbReference>
<keyword evidence="2" id="KW-0677">Repeat</keyword>
<proteinExistence type="predicted"/>
<dbReference type="PROSITE" id="PS50896">
    <property type="entry name" value="LISH"/>
    <property type="match status" value="1"/>
</dbReference>
<dbReference type="PROSITE" id="PS50082">
    <property type="entry name" value="WD_REPEATS_2"/>
    <property type="match status" value="2"/>
</dbReference>
<dbReference type="InterPro" id="IPR006594">
    <property type="entry name" value="LisH"/>
</dbReference>
<evidence type="ECO:0000313" key="6">
    <source>
        <dbReference type="Proteomes" id="UP001516464"/>
    </source>
</evidence>
<evidence type="ECO:0000256" key="3">
    <source>
        <dbReference type="PROSITE-ProRule" id="PRU00221"/>
    </source>
</evidence>
<keyword evidence="1 3" id="KW-0853">WD repeat</keyword>
<evidence type="ECO:0008006" key="7">
    <source>
        <dbReference type="Google" id="ProtNLM"/>
    </source>
</evidence>
<accession>A0ABQ7I2F0</accession>
<feature type="region of interest" description="Disordered" evidence="4">
    <location>
        <begin position="151"/>
        <end position="176"/>
    </location>
</feature>
<sequence length="516" mass="58204">MNAFVESTTKEIDAKSEKLLNSLIYAYLNKKKYLGTAKIFSVEANISDPPDQRSVLEEWFSVFNDISLVRSGNNLDQLNMSKIEGIMLKLENEKKKFVKFIRGEKNRGGFDPRLRPPEEYYGRPPIARGYYDGYNKTGERIHPGRVHMPQYYDQRRPPVKPRTYPQRPEGFYEPDPSLDSVLGIHRTYNSHPNIHPPYNPPINPHNTPISTPFPSNNTAPINNVILSEMSVLEYHTQKITSLAISNGLNLLITGGFDKNINIFGFRNSQRICVLEPNGKPVTDVKIFEREGEAYVGVNTLSNEVVLITLGDDTQNIIKSKMVLRGHSSSVTAIEFGDEFLYSVDVDGAMRKWNLSGVCVDVQQVNEGIRSICHVAGDVFIFSDRSGVYIYDQLNKTTIRELVKESAVNVRRCDKKFLVCLKNTVLVYDNKLQRISTISIPGERIHSAHIMPDQDVLIGSYQQIYFYDRNGVVGIKAHEGVISCIGVFTGYGSNIVVTGSHGGDCKLWCYKTEKSDS</sequence>
<evidence type="ECO:0000313" key="5">
    <source>
        <dbReference type="EMBL" id="KAF7684546.1"/>
    </source>
</evidence>
<organism evidence="5 6">
    <name type="scientific">Astathelohania contejeani</name>
    <dbReference type="NCBI Taxonomy" id="164912"/>
    <lineage>
        <taxon>Eukaryota</taxon>
        <taxon>Fungi</taxon>
        <taxon>Fungi incertae sedis</taxon>
        <taxon>Microsporidia</taxon>
        <taxon>Astathelohaniidae</taxon>
        <taxon>Astathelohania</taxon>
    </lineage>
</organism>
<dbReference type="Pfam" id="PF00400">
    <property type="entry name" value="WD40"/>
    <property type="match status" value="1"/>
</dbReference>
<reference evidence="5 6" key="1">
    <citation type="submission" date="2019-01" db="EMBL/GenBank/DDBJ databases">
        <title>Genomes sequencing and comparative genomics of infectious freshwater microsporidia, Cucumispora dikerogammari and Thelohania contejeani.</title>
        <authorList>
            <person name="Cormier A."/>
            <person name="Giraud I."/>
            <person name="Wattier R."/>
            <person name="Teixeira M."/>
            <person name="Grandjean F."/>
            <person name="Rigaud T."/>
            <person name="Cordaux R."/>
        </authorList>
    </citation>
    <scope>NUCLEOTIDE SEQUENCE [LARGE SCALE GENOMIC DNA]</scope>
    <source>
        <strain evidence="5">T1</strain>
        <tissue evidence="5">Spores</tissue>
    </source>
</reference>
<dbReference type="InterPro" id="IPR015943">
    <property type="entry name" value="WD40/YVTN_repeat-like_dom_sf"/>
</dbReference>
<comment type="caution">
    <text evidence="5">The sequence shown here is derived from an EMBL/GenBank/DDBJ whole genome shotgun (WGS) entry which is preliminary data.</text>
</comment>
<dbReference type="SUPFAM" id="SSF50978">
    <property type="entry name" value="WD40 repeat-like"/>
    <property type="match status" value="1"/>
</dbReference>
<dbReference type="PANTHER" id="PTHR22847:SF735">
    <property type="entry name" value="AFR153WP"/>
    <property type="match status" value="1"/>
</dbReference>
<feature type="repeat" description="WD" evidence="3">
    <location>
        <begin position="323"/>
        <end position="355"/>
    </location>
</feature>
<dbReference type="InterPro" id="IPR036322">
    <property type="entry name" value="WD40_repeat_dom_sf"/>
</dbReference>